<reference evidence="5" key="1">
    <citation type="submission" date="2021-01" db="EMBL/GenBank/DDBJ databases">
        <authorList>
            <person name="Corre E."/>
            <person name="Pelletier E."/>
            <person name="Niang G."/>
            <person name="Scheremetjew M."/>
            <person name="Finn R."/>
            <person name="Kale V."/>
            <person name="Holt S."/>
            <person name="Cochrane G."/>
            <person name="Meng A."/>
            <person name="Brown T."/>
            <person name="Cohen L."/>
        </authorList>
    </citation>
    <scope>NUCLEOTIDE SEQUENCE</scope>
    <source>
        <strain evidence="5">CCMP1510</strain>
    </source>
</reference>
<keyword evidence="3" id="KW-0408">Iron</keyword>
<dbReference type="Gene3D" id="1.20.120.50">
    <property type="entry name" value="Hemerythrin-like"/>
    <property type="match status" value="1"/>
</dbReference>
<name>A0A7S3JS63_9STRA</name>
<keyword evidence="2" id="KW-0479">Metal-binding</keyword>
<dbReference type="AlphaFoldDB" id="A0A7S3JS63"/>
<evidence type="ECO:0000259" key="4">
    <source>
        <dbReference type="Pfam" id="PF01814"/>
    </source>
</evidence>
<dbReference type="Pfam" id="PF01814">
    <property type="entry name" value="Hemerythrin"/>
    <property type="match status" value="1"/>
</dbReference>
<evidence type="ECO:0000256" key="1">
    <source>
        <dbReference type="ARBA" id="ARBA00010587"/>
    </source>
</evidence>
<dbReference type="EMBL" id="HBIJ01002758">
    <property type="protein sequence ID" value="CAE0361160.1"/>
    <property type="molecule type" value="Transcribed_RNA"/>
</dbReference>
<comment type="similarity">
    <text evidence="1">Belongs to the hemerythrin family.</text>
</comment>
<proteinExistence type="inferred from homology"/>
<organism evidence="5">
    <name type="scientific">Aureoumbra lagunensis</name>
    <dbReference type="NCBI Taxonomy" id="44058"/>
    <lineage>
        <taxon>Eukaryota</taxon>
        <taxon>Sar</taxon>
        <taxon>Stramenopiles</taxon>
        <taxon>Ochrophyta</taxon>
        <taxon>Pelagophyceae</taxon>
        <taxon>Pelagomonadales</taxon>
        <taxon>Aureoumbra</taxon>
    </lineage>
</organism>
<protein>
    <recommendedName>
        <fullName evidence="4">Hemerythrin-like domain-containing protein</fullName>
    </recommendedName>
</protein>
<dbReference type="SUPFAM" id="SSF47188">
    <property type="entry name" value="Hemerythrin-like"/>
    <property type="match status" value="1"/>
</dbReference>
<feature type="domain" description="Hemerythrin-like" evidence="4">
    <location>
        <begin position="156"/>
        <end position="257"/>
    </location>
</feature>
<dbReference type="InterPro" id="IPR035938">
    <property type="entry name" value="Hemerythrin-like_sf"/>
</dbReference>
<evidence type="ECO:0000256" key="2">
    <source>
        <dbReference type="ARBA" id="ARBA00022723"/>
    </source>
</evidence>
<sequence length="277" mass="30759">MERWANSSLGKSVHFLMVCVDVPQAEVVARKYVNELGLNGVCIGFCKDESDFPHFRAQLGCQGLIIFDKNSKIVVRRTAALNEVGVQAFVSTDAIITSLLEDDDDQNSAYTADASTRIYRDIDFLRSDLRYRISCSLETIQQKQQSRLGSVPSVGNAEMDAEHDACSLLFDRLARERTPKVLAELVQALATHFEHEEQLLIAAGFGQNAPEGFSPLISHTKDHTRIITAARTALALTLKNGVPLDCAQNLAHLFEQHAIQFDTHYSDYLIAYAGRQS</sequence>
<dbReference type="InterPro" id="IPR012312">
    <property type="entry name" value="Hemerythrin-like"/>
</dbReference>
<evidence type="ECO:0000313" key="5">
    <source>
        <dbReference type="EMBL" id="CAE0361160.1"/>
    </source>
</evidence>
<gene>
    <name evidence="5" type="ORF">ALAG00032_LOCUS1892</name>
</gene>
<accession>A0A7S3JS63</accession>
<evidence type="ECO:0000256" key="3">
    <source>
        <dbReference type="ARBA" id="ARBA00023004"/>
    </source>
</evidence>
<dbReference type="GO" id="GO:0046872">
    <property type="term" value="F:metal ion binding"/>
    <property type="evidence" value="ECO:0007669"/>
    <property type="project" value="UniProtKB-KW"/>
</dbReference>